<evidence type="ECO:0000313" key="1">
    <source>
        <dbReference type="EMBL" id="KQK21850.1"/>
    </source>
</evidence>
<organism evidence="1">
    <name type="scientific">Brachypodium distachyon</name>
    <name type="common">Purple false brome</name>
    <name type="synonym">Trachynia distachya</name>
    <dbReference type="NCBI Taxonomy" id="15368"/>
    <lineage>
        <taxon>Eukaryota</taxon>
        <taxon>Viridiplantae</taxon>
        <taxon>Streptophyta</taxon>
        <taxon>Embryophyta</taxon>
        <taxon>Tracheophyta</taxon>
        <taxon>Spermatophyta</taxon>
        <taxon>Magnoliopsida</taxon>
        <taxon>Liliopsida</taxon>
        <taxon>Poales</taxon>
        <taxon>Poaceae</taxon>
        <taxon>BOP clade</taxon>
        <taxon>Pooideae</taxon>
        <taxon>Stipodae</taxon>
        <taxon>Brachypodieae</taxon>
        <taxon>Brachypodium</taxon>
    </lineage>
</organism>
<dbReference type="AlphaFoldDB" id="A0A0Q3SA98"/>
<protein>
    <submittedName>
        <fullName evidence="1 2">Uncharacterized protein</fullName>
    </submittedName>
</protein>
<evidence type="ECO:0000313" key="3">
    <source>
        <dbReference type="Proteomes" id="UP000008810"/>
    </source>
</evidence>
<reference evidence="1" key="2">
    <citation type="submission" date="2017-06" db="EMBL/GenBank/DDBJ databases">
        <title>WGS assembly of Brachypodium distachyon.</title>
        <authorList>
            <consortium name="The International Brachypodium Initiative"/>
            <person name="Lucas S."/>
            <person name="Harmon-Smith M."/>
            <person name="Lail K."/>
            <person name="Tice H."/>
            <person name="Grimwood J."/>
            <person name="Bruce D."/>
            <person name="Barry K."/>
            <person name="Shu S."/>
            <person name="Lindquist E."/>
            <person name="Wang M."/>
            <person name="Pitluck S."/>
            <person name="Vogel J.P."/>
            <person name="Garvin D.F."/>
            <person name="Mockler T.C."/>
            <person name="Schmutz J."/>
            <person name="Rokhsar D."/>
            <person name="Bevan M.W."/>
        </authorList>
    </citation>
    <scope>NUCLEOTIDE SEQUENCE</scope>
    <source>
        <strain evidence="1">Bd21</strain>
    </source>
</reference>
<dbReference type="EMBL" id="CM000880">
    <property type="protein sequence ID" value="KQK21850.1"/>
    <property type="molecule type" value="Genomic_DNA"/>
</dbReference>
<accession>A0A0Q3SA98</accession>
<dbReference type="Gramene" id="KQK21850">
    <property type="protein sequence ID" value="KQK21850"/>
    <property type="gene ID" value="BRADI_1g63505v3"/>
</dbReference>
<sequence length="77" mass="9282">MHEIFWQTILALIRQFNHVLVFSLINLSLDQLVRNKKDSMFQKLYQVWVKILTLKLCMCANAQMSTGPYREQFYIDR</sequence>
<evidence type="ECO:0000313" key="2">
    <source>
        <dbReference type="EnsemblPlants" id="KQK21850"/>
    </source>
</evidence>
<dbReference type="EnsemblPlants" id="KQK21850">
    <property type="protein sequence ID" value="KQK21850"/>
    <property type="gene ID" value="BRADI_1g63505v3"/>
</dbReference>
<reference evidence="2" key="3">
    <citation type="submission" date="2018-08" db="UniProtKB">
        <authorList>
            <consortium name="EnsemblPlants"/>
        </authorList>
    </citation>
    <scope>IDENTIFICATION</scope>
    <source>
        <strain evidence="2">cv. Bd21</strain>
    </source>
</reference>
<dbReference type="Proteomes" id="UP000008810">
    <property type="component" value="Chromosome 1"/>
</dbReference>
<gene>
    <name evidence="1" type="ORF">BRADI_1g63505v3</name>
</gene>
<reference evidence="1 2" key="1">
    <citation type="journal article" date="2010" name="Nature">
        <title>Genome sequencing and analysis of the model grass Brachypodium distachyon.</title>
        <authorList>
            <consortium name="International Brachypodium Initiative"/>
        </authorList>
    </citation>
    <scope>NUCLEOTIDE SEQUENCE [LARGE SCALE GENOMIC DNA]</scope>
    <source>
        <strain evidence="1 2">Bd21</strain>
    </source>
</reference>
<proteinExistence type="predicted"/>
<name>A0A0Q3SA98_BRADI</name>
<keyword evidence="3" id="KW-1185">Reference proteome</keyword>
<dbReference type="InParanoid" id="A0A0Q3SA98"/>